<dbReference type="Pfam" id="PF19701">
    <property type="entry name" value="DUF6199"/>
    <property type="match status" value="1"/>
</dbReference>
<feature type="transmembrane region" description="Helical" evidence="1">
    <location>
        <begin position="50"/>
        <end position="69"/>
    </location>
</feature>
<sequence>MGWTVLAGVVFVALGVFLFVRPDLLWNWTERWKSTQAEAPSDLYVKSTKFGGVAFALLGVVISVLPFVVK</sequence>
<dbReference type="Proteomes" id="UP000826793">
    <property type="component" value="Unassembled WGS sequence"/>
</dbReference>
<dbReference type="EMBL" id="DWXG01000018">
    <property type="protein sequence ID" value="HJB97408.1"/>
    <property type="molecule type" value="Genomic_DNA"/>
</dbReference>
<name>A0A9D2MV74_9FIRM</name>
<gene>
    <name evidence="3" type="ORF">H9710_02380</name>
</gene>
<reference evidence="3" key="2">
    <citation type="submission" date="2021-04" db="EMBL/GenBank/DDBJ databases">
        <authorList>
            <person name="Gilroy R."/>
        </authorList>
    </citation>
    <scope>NUCLEOTIDE SEQUENCE</scope>
    <source>
        <strain evidence="3">CHK185-1770</strain>
    </source>
</reference>
<evidence type="ECO:0000313" key="3">
    <source>
        <dbReference type="EMBL" id="HJB97408.1"/>
    </source>
</evidence>
<dbReference type="InterPro" id="IPR045679">
    <property type="entry name" value="DUF6199"/>
</dbReference>
<keyword evidence="1" id="KW-0472">Membrane</keyword>
<evidence type="ECO:0000256" key="1">
    <source>
        <dbReference type="SAM" id="Phobius"/>
    </source>
</evidence>
<comment type="caution">
    <text evidence="3">The sequence shown here is derived from an EMBL/GenBank/DDBJ whole genome shotgun (WGS) entry which is preliminary data.</text>
</comment>
<evidence type="ECO:0000259" key="2">
    <source>
        <dbReference type="Pfam" id="PF19701"/>
    </source>
</evidence>
<proteinExistence type="predicted"/>
<keyword evidence="1" id="KW-1133">Transmembrane helix</keyword>
<feature type="domain" description="DUF6199" evidence="2">
    <location>
        <begin position="7"/>
        <end position="64"/>
    </location>
</feature>
<organism evidence="3 4">
    <name type="scientific">Candidatus Acutalibacter pullicola</name>
    <dbReference type="NCBI Taxonomy" id="2838417"/>
    <lineage>
        <taxon>Bacteria</taxon>
        <taxon>Bacillati</taxon>
        <taxon>Bacillota</taxon>
        <taxon>Clostridia</taxon>
        <taxon>Eubacteriales</taxon>
        <taxon>Acutalibacteraceae</taxon>
        <taxon>Acutalibacter</taxon>
    </lineage>
</organism>
<keyword evidence="1" id="KW-0812">Transmembrane</keyword>
<dbReference type="AlphaFoldDB" id="A0A9D2MV74"/>
<protein>
    <recommendedName>
        <fullName evidence="2">DUF6199 domain-containing protein</fullName>
    </recommendedName>
</protein>
<reference evidence="3" key="1">
    <citation type="journal article" date="2021" name="PeerJ">
        <title>Extensive microbial diversity within the chicken gut microbiome revealed by metagenomics and culture.</title>
        <authorList>
            <person name="Gilroy R."/>
            <person name="Ravi A."/>
            <person name="Getino M."/>
            <person name="Pursley I."/>
            <person name="Horton D.L."/>
            <person name="Alikhan N.F."/>
            <person name="Baker D."/>
            <person name="Gharbi K."/>
            <person name="Hall N."/>
            <person name="Watson M."/>
            <person name="Adriaenssens E.M."/>
            <person name="Foster-Nyarko E."/>
            <person name="Jarju S."/>
            <person name="Secka A."/>
            <person name="Antonio M."/>
            <person name="Oren A."/>
            <person name="Chaudhuri R.R."/>
            <person name="La Ragione R."/>
            <person name="Hildebrand F."/>
            <person name="Pallen M.J."/>
        </authorList>
    </citation>
    <scope>NUCLEOTIDE SEQUENCE</scope>
    <source>
        <strain evidence="3">CHK185-1770</strain>
    </source>
</reference>
<evidence type="ECO:0000313" key="4">
    <source>
        <dbReference type="Proteomes" id="UP000826793"/>
    </source>
</evidence>
<accession>A0A9D2MV74</accession>